<sequence length="218" mass="23569">MENAPSLIELLKRNASGDLEALRRQFPEAAKLFSTERMLGPEDESAIPTAENVSGSGGIQPGRPTPFPNRAAVIALIETSLNTIIAEMDALTQTIRKTMKQVSRTRFAGAIVATIAGGLTSILALKFPNEVVQAVTAFVAMLGGITTVTADQFERAPSGVRIASAEEYAKLVEARSKVELIELKIARDNIIAISRRDLYAMLDELNDYALTVKRLQLA</sequence>
<evidence type="ECO:0000313" key="2">
    <source>
        <dbReference type="Proteomes" id="UP000298179"/>
    </source>
</evidence>
<keyword evidence="2" id="KW-1185">Reference proteome</keyword>
<proteinExistence type="predicted"/>
<name>A0A4Y8REW0_9HYPH</name>
<evidence type="ECO:0000313" key="1">
    <source>
        <dbReference type="EMBL" id="TFF20845.1"/>
    </source>
</evidence>
<dbReference type="RefSeq" id="WP_134763320.1">
    <property type="nucleotide sequence ID" value="NZ_SOZD01000005.1"/>
</dbReference>
<comment type="caution">
    <text evidence="1">The sequence shown here is derived from an EMBL/GenBank/DDBJ whole genome shotgun (WGS) entry which is preliminary data.</text>
</comment>
<organism evidence="1 2">
    <name type="scientific">Jiella endophytica</name>
    <dbReference type="NCBI Taxonomy" id="2558362"/>
    <lineage>
        <taxon>Bacteria</taxon>
        <taxon>Pseudomonadati</taxon>
        <taxon>Pseudomonadota</taxon>
        <taxon>Alphaproteobacteria</taxon>
        <taxon>Hyphomicrobiales</taxon>
        <taxon>Aurantimonadaceae</taxon>
        <taxon>Jiella</taxon>
    </lineage>
</organism>
<accession>A0A4Y8REW0</accession>
<dbReference type="Proteomes" id="UP000298179">
    <property type="component" value="Unassembled WGS sequence"/>
</dbReference>
<protein>
    <recommendedName>
        <fullName evidence="3">SLATT domain-containing protein</fullName>
    </recommendedName>
</protein>
<evidence type="ECO:0008006" key="3">
    <source>
        <dbReference type="Google" id="ProtNLM"/>
    </source>
</evidence>
<dbReference type="OrthoDB" id="9857668at2"/>
<gene>
    <name evidence="1" type="ORF">E3C22_18330</name>
</gene>
<dbReference type="EMBL" id="SOZD01000005">
    <property type="protein sequence ID" value="TFF20845.1"/>
    <property type="molecule type" value="Genomic_DNA"/>
</dbReference>
<dbReference type="AlphaFoldDB" id="A0A4Y8REW0"/>
<reference evidence="1 2" key="1">
    <citation type="submission" date="2019-03" db="EMBL/GenBank/DDBJ databases">
        <title>Jiella endophytica sp. nov., a novel endophytic bacterium isolated from root of Ficus microcarpa Linn. f.</title>
        <authorList>
            <person name="Tuo L."/>
        </authorList>
    </citation>
    <scope>NUCLEOTIDE SEQUENCE [LARGE SCALE GENOMIC DNA]</scope>
    <source>
        <strain evidence="1 2">CBS5Q-3</strain>
    </source>
</reference>